<feature type="compositionally biased region" description="Basic and acidic residues" evidence="1">
    <location>
        <begin position="50"/>
        <end position="60"/>
    </location>
</feature>
<proteinExistence type="predicted"/>
<comment type="caution">
    <text evidence="2">The sequence shown here is derived from an EMBL/GenBank/DDBJ whole genome shotgun (WGS) entry which is preliminary data.</text>
</comment>
<sequence>MAIIAVSPAQAISAAHRSALERSGCDMQTEATWCDIHKTKAQNEANRPAAEQKKNTQEAERPKIVSFLESRVVAQPKARAFAALVEQGFMRENDGDYFKITDRSAWHVLMTFNADGKVATATLK</sequence>
<organism evidence="2 3">
    <name type="scientific">Pantoea nemavictus</name>
    <dbReference type="NCBI Taxonomy" id="2726955"/>
    <lineage>
        <taxon>Bacteria</taxon>
        <taxon>Pseudomonadati</taxon>
        <taxon>Pseudomonadota</taxon>
        <taxon>Gammaproteobacteria</taxon>
        <taxon>Enterobacterales</taxon>
        <taxon>Erwiniaceae</taxon>
        <taxon>Pantoea</taxon>
    </lineage>
</organism>
<evidence type="ECO:0000313" key="2">
    <source>
        <dbReference type="EMBL" id="MEJ5047518.1"/>
    </source>
</evidence>
<gene>
    <name evidence="2" type="ORF">WH298_20240</name>
</gene>
<dbReference type="EMBL" id="JBBGZW010000002">
    <property type="protein sequence ID" value="MEJ5047518.1"/>
    <property type="molecule type" value="Genomic_DNA"/>
</dbReference>
<feature type="region of interest" description="Disordered" evidence="1">
    <location>
        <begin position="40"/>
        <end position="60"/>
    </location>
</feature>
<reference evidence="2 3" key="1">
    <citation type="submission" date="2023-12" db="EMBL/GenBank/DDBJ databases">
        <title>Gut-associated functions are favored during microbiome assembly across C. elegans life.</title>
        <authorList>
            <person name="Zimmermann J."/>
        </authorList>
    </citation>
    <scope>NUCLEOTIDE SEQUENCE [LARGE SCALE GENOMIC DNA]</scope>
    <source>
        <strain evidence="2 3">BIGb0393</strain>
    </source>
</reference>
<protein>
    <submittedName>
        <fullName evidence="2">Uncharacterized protein</fullName>
    </submittedName>
</protein>
<keyword evidence="3" id="KW-1185">Reference proteome</keyword>
<evidence type="ECO:0000313" key="3">
    <source>
        <dbReference type="Proteomes" id="UP001362100"/>
    </source>
</evidence>
<evidence type="ECO:0000256" key="1">
    <source>
        <dbReference type="SAM" id="MobiDB-lite"/>
    </source>
</evidence>
<accession>A0ABU8PXP0</accession>
<dbReference type="Proteomes" id="UP001362100">
    <property type="component" value="Unassembled WGS sequence"/>
</dbReference>
<name>A0ABU8PXP0_9GAMM</name>